<accession>A0A7J7ISN4</accession>
<evidence type="ECO:0000313" key="1">
    <source>
        <dbReference type="EMBL" id="KAF6016939.1"/>
    </source>
</evidence>
<protein>
    <submittedName>
        <fullName evidence="1">Uncharacterized protein</fullName>
    </submittedName>
</protein>
<gene>
    <name evidence="1" type="ORF">EB796_024748</name>
</gene>
<dbReference type="AlphaFoldDB" id="A0A7J7ISN4"/>
<sequence length="117" mass="13644">MYWKKEDPDLVRILDIGITSDNVRPTVPYQEKVRKYDVDSVRKFALEVSGLDSVWVGALIINWRGAIAQDTKHFMKGVINTRDWAILSLRTLQYGVYSYDFRNKTTCTVEPINEVDW</sequence>
<name>A0A7J7ISN4_BUGNE</name>
<dbReference type="OrthoDB" id="8063823at2759"/>
<dbReference type="EMBL" id="VXIV02003449">
    <property type="protein sequence ID" value="KAF6016939.1"/>
    <property type="molecule type" value="Genomic_DNA"/>
</dbReference>
<comment type="caution">
    <text evidence="1">The sequence shown here is derived from an EMBL/GenBank/DDBJ whole genome shotgun (WGS) entry which is preliminary data.</text>
</comment>
<evidence type="ECO:0000313" key="2">
    <source>
        <dbReference type="Proteomes" id="UP000593567"/>
    </source>
</evidence>
<organism evidence="1 2">
    <name type="scientific">Bugula neritina</name>
    <name type="common">Brown bryozoan</name>
    <name type="synonym">Sertularia neritina</name>
    <dbReference type="NCBI Taxonomy" id="10212"/>
    <lineage>
        <taxon>Eukaryota</taxon>
        <taxon>Metazoa</taxon>
        <taxon>Spiralia</taxon>
        <taxon>Lophotrochozoa</taxon>
        <taxon>Bryozoa</taxon>
        <taxon>Gymnolaemata</taxon>
        <taxon>Cheilostomatida</taxon>
        <taxon>Flustrina</taxon>
        <taxon>Buguloidea</taxon>
        <taxon>Bugulidae</taxon>
        <taxon>Bugula</taxon>
    </lineage>
</organism>
<dbReference type="Proteomes" id="UP000593567">
    <property type="component" value="Unassembled WGS sequence"/>
</dbReference>
<proteinExistence type="predicted"/>
<reference evidence="1" key="1">
    <citation type="submission" date="2020-06" db="EMBL/GenBank/DDBJ databases">
        <title>Draft genome of Bugula neritina, a colonial animal packing powerful symbionts and potential medicines.</title>
        <authorList>
            <person name="Rayko M."/>
        </authorList>
    </citation>
    <scope>NUCLEOTIDE SEQUENCE [LARGE SCALE GENOMIC DNA]</scope>
    <source>
        <strain evidence="1">Kwan_BN1</strain>
    </source>
</reference>
<keyword evidence="2" id="KW-1185">Reference proteome</keyword>